<organism evidence="2 6">
    <name type="scientific">Coprococcus comes</name>
    <dbReference type="NCBI Taxonomy" id="410072"/>
    <lineage>
        <taxon>Bacteria</taxon>
        <taxon>Bacillati</taxon>
        <taxon>Bacillota</taxon>
        <taxon>Clostridia</taxon>
        <taxon>Lachnospirales</taxon>
        <taxon>Lachnospiraceae</taxon>
        <taxon>Coprococcus</taxon>
    </lineage>
</organism>
<feature type="transmembrane region" description="Helical" evidence="1">
    <location>
        <begin position="20"/>
        <end position="52"/>
    </location>
</feature>
<keyword evidence="1" id="KW-0812">Transmembrane</keyword>
<dbReference type="Proteomes" id="UP000283360">
    <property type="component" value="Unassembled WGS sequence"/>
</dbReference>
<evidence type="ECO:0000313" key="7">
    <source>
        <dbReference type="Proteomes" id="UP000283360"/>
    </source>
</evidence>
<reference evidence="3 9" key="4">
    <citation type="submission" date="2020-07" db="EMBL/GenBank/DDBJ databases">
        <title>Bacterial metabolism rescues the inhibition of intestinal drug absorption by food and drug additives.</title>
        <authorList>
            <person name="Zou L."/>
            <person name="Spanogiannopoulos P."/>
            <person name="Chien H.-C."/>
            <person name="Pieper L.M."/>
            <person name="Cai W."/>
            <person name="Khuri N."/>
            <person name="Pottel J."/>
            <person name="Vora B."/>
            <person name="Ni Z."/>
            <person name="Tsakalozou E."/>
            <person name="Zhang W."/>
            <person name="Shoichet B.K."/>
            <person name="Giacomini K.M."/>
            <person name="Turnbaugh P.J."/>
        </authorList>
    </citation>
    <scope>NUCLEOTIDE SEQUENCE [LARGE SCALE GENOMIC DNA]</scope>
    <source>
        <strain evidence="3 9">F22</strain>
    </source>
</reference>
<evidence type="ECO:0000313" key="8">
    <source>
        <dbReference type="Proteomes" id="UP000285693"/>
    </source>
</evidence>
<evidence type="ECO:0000313" key="4">
    <source>
        <dbReference type="EMBL" id="RGT92860.1"/>
    </source>
</evidence>
<dbReference type="Proteomes" id="UP000285693">
    <property type="component" value="Unassembled WGS sequence"/>
</dbReference>
<sequence>MGDFYTEQLVKRQKASSTTLIKAILIILTVLSVVLIFMIPFGIIGPVIMIALDVFLFRSMDVEYEYLFVNGSLDIDKIMAKSRRKNMFSMEMTDLEMMAPSGSPELRPYQGLKGTDYSSGMPGADTYELIVVNNGEKKKIIFEPNKTVCEGLKMLAPRKVFCK</sequence>
<evidence type="ECO:0000313" key="3">
    <source>
        <dbReference type="EMBL" id="NUN86597.1"/>
    </source>
</evidence>
<proteinExistence type="predicted"/>
<dbReference type="AlphaFoldDB" id="A0A173R6Z2"/>
<keyword evidence="7" id="KW-1185">Reference proteome</keyword>
<dbReference type="EMBL" id="CYXR01000002">
    <property type="protein sequence ID" value="CUM73612.1"/>
    <property type="molecule type" value="Genomic_DNA"/>
</dbReference>
<dbReference type="RefSeq" id="WP_055155625.1">
    <property type="nucleotide sequence ID" value="NZ_CYXR01000002.1"/>
</dbReference>
<dbReference type="Proteomes" id="UP000554488">
    <property type="component" value="Unassembled WGS sequence"/>
</dbReference>
<gene>
    <name evidence="5" type="ORF">DWW65_02230</name>
    <name evidence="4" type="ORF">DWX03_00505</name>
    <name evidence="2" type="ORF">ERS852574_00365</name>
    <name evidence="3" type="ORF">HUU93_08310</name>
</gene>
<dbReference type="EMBL" id="QRXY01000002">
    <property type="protein sequence ID" value="RGU47226.1"/>
    <property type="molecule type" value="Genomic_DNA"/>
</dbReference>
<dbReference type="InterPro" id="IPR046088">
    <property type="entry name" value="DUF6106"/>
</dbReference>
<accession>A0A173R6Z2</accession>
<reference evidence="2 6" key="1">
    <citation type="submission" date="2015-09" db="EMBL/GenBank/DDBJ databases">
        <authorList>
            <consortium name="Pathogen Informatics"/>
        </authorList>
    </citation>
    <scope>NUCLEOTIDE SEQUENCE [LARGE SCALE GENOMIC DNA]</scope>
    <source>
        <strain evidence="2 6">2789STDY5834962</strain>
    </source>
</reference>
<evidence type="ECO:0000313" key="6">
    <source>
        <dbReference type="Proteomes" id="UP000095727"/>
    </source>
</evidence>
<dbReference type="Proteomes" id="UP000095727">
    <property type="component" value="Unassembled WGS sequence"/>
</dbReference>
<protein>
    <recommendedName>
        <fullName evidence="10">Bacterial Pleckstrin homology domain-containing protein</fullName>
    </recommendedName>
</protein>
<keyword evidence="1" id="KW-0472">Membrane</keyword>
<keyword evidence="1" id="KW-1133">Transmembrane helix</keyword>
<evidence type="ECO:0000313" key="2">
    <source>
        <dbReference type="EMBL" id="CUM73612.1"/>
    </source>
</evidence>
<reference evidence="3 9" key="3">
    <citation type="submission" date="2020-04" db="EMBL/GenBank/DDBJ databases">
        <authorList>
            <person name="Pieper L."/>
        </authorList>
    </citation>
    <scope>NUCLEOTIDE SEQUENCE [LARGE SCALE GENOMIC DNA]</scope>
    <source>
        <strain evidence="3 9">F22</strain>
    </source>
</reference>
<name>A0A173R6Z2_9FIRM</name>
<evidence type="ECO:0000256" key="1">
    <source>
        <dbReference type="SAM" id="Phobius"/>
    </source>
</evidence>
<evidence type="ECO:0000313" key="9">
    <source>
        <dbReference type="Proteomes" id="UP000554488"/>
    </source>
</evidence>
<reference evidence="7 8" key="2">
    <citation type="submission" date="2018-08" db="EMBL/GenBank/DDBJ databases">
        <title>A genome reference for cultivated species of the human gut microbiota.</title>
        <authorList>
            <person name="Zou Y."/>
            <person name="Xue W."/>
            <person name="Luo G."/>
        </authorList>
    </citation>
    <scope>NUCLEOTIDE SEQUENCE [LARGE SCALE GENOMIC DNA]</scope>
    <source>
        <strain evidence="5 8">AF16-31</strain>
        <strain evidence="4 7">AF18-12LB</strain>
    </source>
</reference>
<dbReference type="EMBL" id="JABWDC010000026">
    <property type="protein sequence ID" value="NUN86597.1"/>
    <property type="molecule type" value="Genomic_DNA"/>
</dbReference>
<evidence type="ECO:0000313" key="5">
    <source>
        <dbReference type="EMBL" id="RGU47226.1"/>
    </source>
</evidence>
<dbReference type="EMBL" id="QRXJ01000001">
    <property type="protein sequence ID" value="RGT92860.1"/>
    <property type="molecule type" value="Genomic_DNA"/>
</dbReference>
<dbReference type="Pfam" id="PF19601">
    <property type="entry name" value="DUF6106"/>
    <property type="match status" value="1"/>
</dbReference>
<evidence type="ECO:0008006" key="10">
    <source>
        <dbReference type="Google" id="ProtNLM"/>
    </source>
</evidence>